<dbReference type="NCBIfam" id="TIGR02595">
    <property type="entry name" value="PEP_CTERM"/>
    <property type="match status" value="1"/>
</dbReference>
<evidence type="ECO:0000256" key="1">
    <source>
        <dbReference type="SAM" id="Phobius"/>
    </source>
</evidence>
<keyword evidence="1" id="KW-1133">Transmembrane helix</keyword>
<dbReference type="InterPro" id="IPR022472">
    <property type="entry name" value="VPLPA-CTERM"/>
</dbReference>
<protein>
    <submittedName>
        <fullName evidence="2">VPLPA-CTERM sorting domain-containing protein</fullName>
    </submittedName>
</protein>
<dbReference type="Proteomes" id="UP000640485">
    <property type="component" value="Unassembled WGS sequence"/>
</dbReference>
<evidence type="ECO:0000313" key="2">
    <source>
        <dbReference type="EMBL" id="MBK4215959.1"/>
    </source>
</evidence>
<comment type="caution">
    <text evidence="2">The sequence shown here is derived from an EMBL/GenBank/DDBJ whole genome shotgun (WGS) entry which is preliminary data.</text>
</comment>
<dbReference type="AlphaFoldDB" id="A0A934SIX8"/>
<reference evidence="2" key="1">
    <citation type="submission" date="2021-01" db="EMBL/GenBank/DDBJ databases">
        <title>Paracoccus amoyensis sp. nov., isolated from the surface seawater along the coast of Xiamen Island, China.</title>
        <authorList>
            <person name="Lyu L."/>
        </authorList>
    </citation>
    <scope>NUCLEOTIDE SEQUENCE</scope>
    <source>
        <strain evidence="2">MJ17</strain>
    </source>
</reference>
<keyword evidence="1" id="KW-0812">Transmembrane</keyword>
<name>A0A934SIX8_9RHOB</name>
<organism evidence="2 3">
    <name type="scientific">Paracoccus caeni</name>
    <dbReference type="NCBI Taxonomy" id="657651"/>
    <lineage>
        <taxon>Bacteria</taxon>
        <taxon>Pseudomonadati</taxon>
        <taxon>Pseudomonadota</taxon>
        <taxon>Alphaproteobacteria</taxon>
        <taxon>Rhodobacterales</taxon>
        <taxon>Paracoccaceae</taxon>
        <taxon>Paracoccus</taxon>
    </lineage>
</organism>
<dbReference type="InterPro" id="IPR013424">
    <property type="entry name" value="Ice-binding_C"/>
</dbReference>
<evidence type="ECO:0000313" key="3">
    <source>
        <dbReference type="Proteomes" id="UP000640485"/>
    </source>
</evidence>
<accession>A0A934SIX8</accession>
<keyword evidence="3" id="KW-1185">Reference proteome</keyword>
<keyword evidence="1" id="KW-0472">Membrane</keyword>
<proteinExistence type="predicted"/>
<sequence>MNGGLYLFPLNAEGTELELFDDEGNRLCCRNALTNLALDTTTGKLTGRINGVRNRENDHLFTLGETTDEGTELLVSDYLAGMLTYAYSANNAQYFPLFDQWPNKDAGIPNLAGQSIGWVNYDVVTDVLPAPVPVPAALPLLIGGIGALGYVGKRRRRKAA</sequence>
<dbReference type="NCBIfam" id="TIGR03370">
    <property type="entry name" value="VPLPA-CTERM"/>
    <property type="match status" value="1"/>
</dbReference>
<feature type="transmembrane region" description="Helical" evidence="1">
    <location>
        <begin position="132"/>
        <end position="151"/>
    </location>
</feature>
<dbReference type="EMBL" id="JAEPRQ010000002">
    <property type="protein sequence ID" value="MBK4215959.1"/>
    <property type="molecule type" value="Genomic_DNA"/>
</dbReference>
<gene>
    <name evidence="2" type="ORF">JJJ17_08490</name>
</gene>